<protein>
    <recommendedName>
        <fullName evidence="2">Glycosyl hydrolase family 95 catalytic domain-containing protein</fullName>
    </recommendedName>
</protein>
<proteinExistence type="predicted"/>
<dbReference type="PANTHER" id="PTHR31084">
    <property type="entry name" value="ALPHA-L-FUCOSIDASE 2"/>
    <property type="match status" value="1"/>
</dbReference>
<dbReference type="AlphaFoldDB" id="A6DKN5"/>
<dbReference type="InterPro" id="IPR012341">
    <property type="entry name" value="6hp_glycosidase-like_sf"/>
</dbReference>
<comment type="caution">
    <text evidence="3">The sequence shown here is derived from an EMBL/GenBank/DDBJ whole genome shotgun (WGS) entry which is preliminary data.</text>
</comment>
<evidence type="ECO:0000259" key="2">
    <source>
        <dbReference type="Pfam" id="PF22124"/>
    </source>
</evidence>
<keyword evidence="4" id="KW-1185">Reference proteome</keyword>
<dbReference type="RefSeq" id="WP_007278447.1">
    <property type="nucleotide sequence ID" value="NZ_ABCK01000007.1"/>
</dbReference>
<feature type="domain" description="Glycosyl hydrolase family 95 catalytic" evidence="2">
    <location>
        <begin position="256"/>
        <end position="628"/>
    </location>
</feature>
<name>A6DKN5_9BACT</name>
<dbReference type="Proteomes" id="UP000004947">
    <property type="component" value="Unassembled WGS sequence"/>
</dbReference>
<evidence type="ECO:0000256" key="1">
    <source>
        <dbReference type="SAM" id="SignalP"/>
    </source>
</evidence>
<dbReference type="OrthoDB" id="9816459at2"/>
<dbReference type="STRING" id="313628.LNTAR_00990"/>
<dbReference type="Gene3D" id="1.50.10.10">
    <property type="match status" value="1"/>
</dbReference>
<evidence type="ECO:0000313" key="4">
    <source>
        <dbReference type="Proteomes" id="UP000004947"/>
    </source>
</evidence>
<dbReference type="GO" id="GO:0005975">
    <property type="term" value="P:carbohydrate metabolic process"/>
    <property type="evidence" value="ECO:0007669"/>
    <property type="project" value="InterPro"/>
</dbReference>
<reference evidence="3 4" key="1">
    <citation type="journal article" date="2010" name="J. Bacteriol.">
        <title>Genome sequence of Lentisphaera araneosa HTCC2155T, the type species of the order Lentisphaerales in the phylum Lentisphaerae.</title>
        <authorList>
            <person name="Thrash J.C."/>
            <person name="Cho J.C."/>
            <person name="Vergin K.L."/>
            <person name="Morris R.M."/>
            <person name="Giovannoni S.J."/>
        </authorList>
    </citation>
    <scope>NUCLEOTIDE SEQUENCE [LARGE SCALE GENOMIC DNA]</scope>
    <source>
        <strain evidence="3 4">HTCC2155</strain>
    </source>
</reference>
<dbReference type="GO" id="GO:0004560">
    <property type="term" value="F:alpha-L-fucosidase activity"/>
    <property type="evidence" value="ECO:0007669"/>
    <property type="project" value="TreeGrafter"/>
</dbReference>
<dbReference type="EMBL" id="ABCK01000007">
    <property type="protein sequence ID" value="EDM27933.1"/>
    <property type="molecule type" value="Genomic_DNA"/>
</dbReference>
<dbReference type="SUPFAM" id="SSF48208">
    <property type="entry name" value="Six-hairpin glycosidases"/>
    <property type="match status" value="1"/>
</dbReference>
<gene>
    <name evidence="3" type="ORF">LNTAR_00990</name>
</gene>
<evidence type="ECO:0000313" key="3">
    <source>
        <dbReference type="EMBL" id="EDM27933.1"/>
    </source>
</evidence>
<feature type="signal peptide" evidence="1">
    <location>
        <begin position="1"/>
        <end position="17"/>
    </location>
</feature>
<organism evidence="3 4">
    <name type="scientific">Lentisphaera araneosa HTCC2155</name>
    <dbReference type="NCBI Taxonomy" id="313628"/>
    <lineage>
        <taxon>Bacteria</taxon>
        <taxon>Pseudomonadati</taxon>
        <taxon>Lentisphaerota</taxon>
        <taxon>Lentisphaeria</taxon>
        <taxon>Lentisphaerales</taxon>
        <taxon>Lentisphaeraceae</taxon>
        <taxon>Lentisphaera</taxon>
    </lineage>
</organism>
<accession>A6DKN5</accession>
<dbReference type="eggNOG" id="COG1554">
    <property type="taxonomic scope" value="Bacteria"/>
</dbReference>
<feature type="chain" id="PRO_5002692319" description="Glycosyl hydrolase family 95 catalytic domain-containing protein" evidence="1">
    <location>
        <begin position="18"/>
        <end position="756"/>
    </location>
</feature>
<keyword evidence="1" id="KW-0732">Signal</keyword>
<dbReference type="Pfam" id="PF22124">
    <property type="entry name" value="Glyco_hydro_95_cat"/>
    <property type="match status" value="1"/>
</dbReference>
<dbReference type="InterPro" id="IPR054363">
    <property type="entry name" value="GH95_cat"/>
</dbReference>
<dbReference type="PANTHER" id="PTHR31084:SF0">
    <property type="entry name" value="ALPHA-L-FUCOSIDASE 2"/>
    <property type="match status" value="1"/>
</dbReference>
<dbReference type="InterPro" id="IPR008928">
    <property type="entry name" value="6-hairpin_glycosidase_sf"/>
</dbReference>
<sequence>MKYLLTSLLLLTFNLFGGDANFDMKWDKVPSSYVEGAILGNGEQGTMIWARPEESLHFDIGDTRIYDEGGRLPIGKFILETKSQRESFQMTLAMQTAEAQGAVKTSLGAVKFKAISVSGQNLNLVKFTLAGDEQISIKHFAIPGITTSKLRNGIKDISGAPTHTISDYSNPKWAQGIAKTVEKYKPGAEVLNDSNGVQSRLVPLKKGKAYSLTWQLKKLSEKKYLLAWRTDYTRENLKAKAQKVWAGKNAQALSQSLEKSYEDYFVDHAKWWKNYSQRSNISLPDKKLEAYYKWQLYKVASATRQGKLPIDLMGPWFRATNWPKIWANLNVQLTYLPMAVANQGSIGDTLFQFIDNNPQIFIQPAGKYKSDSATHARAISPYEPGGFSWEYGNFLWTLHNYWHFLRVYPDDKRTVEKFYPMLKRGINFVLHHCRTDEQGFIHTPKDISPEYEMNRVFPKEEDTTYNLEFLRWALRTAVHINHKFQLNDADGERYEKVVEKLVQPHLDKETGIMIANGVKLEKAHRHYSHLVGLYPLKQMRLDEPNKFALAKKSVDYWINLPILNNWSYKGYSRTGAASMYSMLGDGDEAYKQMQILLDTYGSANTMYIESGPVIETPISAAASIHEMLFQAWSHDFNKDHIKLFTGIPKAWKDVSFKDLKAEGGYTLSALRENGAVKSFQIKASTERFLIVNPGLSQAFSLQSSVRGEIKSLQEKGQHILKLKSKAGETLTYGDSSELGKSVLGNKGESSYHFGLN</sequence>